<sequence length="101" mass="11388">MASVNLLRRSLDVTWKDEKLTKPADNKDTTVFGLRSCLQCSNYVREFAILLPCTVNQGTPETFSLMIHFEKKTSKYKKGQPLEVEDSSAGKISRVFDISAN</sequence>
<dbReference type="Proteomes" id="UP001519460">
    <property type="component" value="Unassembled WGS sequence"/>
</dbReference>
<proteinExistence type="predicted"/>
<reference evidence="1 2" key="1">
    <citation type="journal article" date="2023" name="Sci. Data">
        <title>Genome assembly of the Korean intertidal mud-creeper Batillaria attramentaria.</title>
        <authorList>
            <person name="Patra A.K."/>
            <person name="Ho P.T."/>
            <person name="Jun S."/>
            <person name="Lee S.J."/>
            <person name="Kim Y."/>
            <person name="Won Y.J."/>
        </authorList>
    </citation>
    <scope>NUCLEOTIDE SEQUENCE [LARGE SCALE GENOMIC DNA]</scope>
    <source>
        <strain evidence="1">Wonlab-2016</strain>
    </source>
</reference>
<keyword evidence="2" id="KW-1185">Reference proteome</keyword>
<gene>
    <name evidence="1" type="ORF">BaRGS_00010534</name>
</gene>
<dbReference type="EMBL" id="JACVVK020000052">
    <property type="protein sequence ID" value="KAK7498274.1"/>
    <property type="molecule type" value="Genomic_DNA"/>
</dbReference>
<comment type="caution">
    <text evidence="1">The sequence shown here is derived from an EMBL/GenBank/DDBJ whole genome shotgun (WGS) entry which is preliminary data.</text>
</comment>
<accession>A0ABD0LFP7</accession>
<evidence type="ECO:0000313" key="1">
    <source>
        <dbReference type="EMBL" id="KAK7498274.1"/>
    </source>
</evidence>
<dbReference type="AlphaFoldDB" id="A0ABD0LFP7"/>
<evidence type="ECO:0000313" key="2">
    <source>
        <dbReference type="Proteomes" id="UP001519460"/>
    </source>
</evidence>
<protein>
    <submittedName>
        <fullName evidence="1">Uncharacterized protein</fullName>
    </submittedName>
</protein>
<organism evidence="1 2">
    <name type="scientific">Batillaria attramentaria</name>
    <dbReference type="NCBI Taxonomy" id="370345"/>
    <lineage>
        <taxon>Eukaryota</taxon>
        <taxon>Metazoa</taxon>
        <taxon>Spiralia</taxon>
        <taxon>Lophotrochozoa</taxon>
        <taxon>Mollusca</taxon>
        <taxon>Gastropoda</taxon>
        <taxon>Caenogastropoda</taxon>
        <taxon>Sorbeoconcha</taxon>
        <taxon>Cerithioidea</taxon>
        <taxon>Batillariidae</taxon>
        <taxon>Batillaria</taxon>
    </lineage>
</organism>
<name>A0ABD0LFP7_9CAEN</name>